<keyword evidence="1" id="KW-0812">Transmembrane</keyword>
<reference evidence="2 3" key="1">
    <citation type="journal article" date="2023" name="G3 (Bethesda)">
        <title>A chromosome-level genome assembly of Zasmidium syzygii isolated from banana leaves.</title>
        <authorList>
            <person name="van Westerhoven A.C."/>
            <person name="Mehrabi R."/>
            <person name="Talebi R."/>
            <person name="Steentjes M.B.F."/>
            <person name="Corcolon B."/>
            <person name="Chong P.A."/>
            <person name="Kema G.H.J."/>
            <person name="Seidl M.F."/>
        </authorList>
    </citation>
    <scope>NUCLEOTIDE SEQUENCE [LARGE SCALE GENOMIC DNA]</scope>
    <source>
        <strain evidence="2 3">P124</strain>
    </source>
</reference>
<dbReference type="Proteomes" id="UP001305779">
    <property type="component" value="Unassembled WGS sequence"/>
</dbReference>
<evidence type="ECO:0000256" key="1">
    <source>
        <dbReference type="SAM" id="Phobius"/>
    </source>
</evidence>
<sequence>MPTRAEWAKEGALWLTLGLTVYMGWSLLWTLVCFVFNPIWTILSDVPVVYWKDPLFQSGNTNLDNLLALSVYFITIIVTLEIATVLCKAKTLAVEEEENILPKQRKVNWKAFKYWIVAAVAITILVNLQRYEHRQLKLKFFEMLGEKQRGEEWYKESKVRKYFPGFLKGLFDDGIHPHFYAKVPRSLSHRFPHMPADSSRAASWKRNIDRSIAADFMLVGYTMSLAGAQCLFFALLLVYPKRAGRKTRLKSIYLVTSTFAEGLLLVVVPWVLVWEEKRRADWLPGTHWTFMIVQGLLFFTPLFVLRSEAVISPGSRVITGRSSGGEKSRELDVKKLWHALSIIAIVLHILGTYFAFAEVNRDSWWGHSNGWPRQVNWFAPWRNESDAAAQEFKQVGVSIFETLGDHPWINALGWDVWKMDQKGQRWKLDQHDGLPDMPSSIKIRKRLGAELVDTGCLSGERMKQRGYLMLVELKRIKACGHRRRQKRERRKLPV</sequence>
<feature type="transmembrane region" description="Helical" evidence="1">
    <location>
        <begin position="66"/>
        <end position="87"/>
    </location>
</feature>
<protein>
    <submittedName>
        <fullName evidence="2">Uncharacterized protein</fullName>
    </submittedName>
</protein>
<gene>
    <name evidence="2" type="ORF">PRZ48_002853</name>
</gene>
<keyword evidence="1" id="KW-1133">Transmembrane helix</keyword>
<feature type="transmembrane region" description="Helical" evidence="1">
    <location>
        <begin position="336"/>
        <end position="356"/>
    </location>
</feature>
<comment type="caution">
    <text evidence="2">The sequence shown here is derived from an EMBL/GenBank/DDBJ whole genome shotgun (WGS) entry which is preliminary data.</text>
</comment>
<feature type="transmembrane region" description="Helical" evidence="1">
    <location>
        <begin position="251"/>
        <end position="273"/>
    </location>
</feature>
<evidence type="ECO:0000313" key="2">
    <source>
        <dbReference type="EMBL" id="KAK4504890.1"/>
    </source>
</evidence>
<feature type="transmembrane region" description="Helical" evidence="1">
    <location>
        <begin position="218"/>
        <end position="239"/>
    </location>
</feature>
<keyword evidence="3" id="KW-1185">Reference proteome</keyword>
<keyword evidence="1" id="KW-0472">Membrane</keyword>
<name>A0ABR0ETU3_ZASCE</name>
<feature type="transmembrane region" description="Helical" evidence="1">
    <location>
        <begin position="285"/>
        <end position="305"/>
    </location>
</feature>
<dbReference type="EMBL" id="JAXOVC010000002">
    <property type="protein sequence ID" value="KAK4504890.1"/>
    <property type="molecule type" value="Genomic_DNA"/>
</dbReference>
<accession>A0ABR0ETU3</accession>
<proteinExistence type="predicted"/>
<evidence type="ECO:0000313" key="3">
    <source>
        <dbReference type="Proteomes" id="UP001305779"/>
    </source>
</evidence>
<feature type="transmembrane region" description="Helical" evidence="1">
    <location>
        <begin position="12"/>
        <end position="40"/>
    </location>
</feature>
<feature type="transmembrane region" description="Helical" evidence="1">
    <location>
        <begin position="112"/>
        <end position="131"/>
    </location>
</feature>
<organism evidence="2 3">
    <name type="scientific">Zasmidium cellare</name>
    <name type="common">Wine cellar mold</name>
    <name type="synonym">Racodium cellare</name>
    <dbReference type="NCBI Taxonomy" id="395010"/>
    <lineage>
        <taxon>Eukaryota</taxon>
        <taxon>Fungi</taxon>
        <taxon>Dikarya</taxon>
        <taxon>Ascomycota</taxon>
        <taxon>Pezizomycotina</taxon>
        <taxon>Dothideomycetes</taxon>
        <taxon>Dothideomycetidae</taxon>
        <taxon>Mycosphaerellales</taxon>
        <taxon>Mycosphaerellaceae</taxon>
        <taxon>Zasmidium</taxon>
    </lineage>
</organism>